<dbReference type="PANTHER" id="PTHR32089">
    <property type="entry name" value="METHYL-ACCEPTING CHEMOTAXIS PROTEIN MCPB"/>
    <property type="match status" value="1"/>
</dbReference>
<dbReference type="PROSITE" id="PS50885">
    <property type="entry name" value="HAMP"/>
    <property type="match status" value="1"/>
</dbReference>
<evidence type="ECO:0000259" key="13">
    <source>
        <dbReference type="PROSITE" id="PS50885"/>
    </source>
</evidence>
<evidence type="ECO:0000256" key="5">
    <source>
        <dbReference type="ARBA" id="ARBA00023136"/>
    </source>
</evidence>
<dbReference type="GO" id="GO:0006935">
    <property type="term" value="P:chemotaxis"/>
    <property type="evidence" value="ECO:0007669"/>
    <property type="project" value="UniProtKB-ARBA"/>
</dbReference>
<dbReference type="GO" id="GO:0007165">
    <property type="term" value="P:signal transduction"/>
    <property type="evidence" value="ECO:0007669"/>
    <property type="project" value="UniProtKB-KW"/>
</dbReference>
<dbReference type="PANTHER" id="PTHR32089:SF119">
    <property type="entry name" value="METHYL-ACCEPTING CHEMOTAXIS PROTEIN CTPL"/>
    <property type="match status" value="1"/>
</dbReference>
<dbReference type="CDD" id="cd06225">
    <property type="entry name" value="HAMP"/>
    <property type="match status" value="1"/>
</dbReference>
<dbReference type="STRING" id="406100.SAMN04488052_10461"/>
<feature type="domain" description="T-SNARE coiled-coil homology" evidence="12">
    <location>
        <begin position="637"/>
        <end position="689"/>
    </location>
</feature>
<dbReference type="InterPro" id="IPR004089">
    <property type="entry name" value="MCPsignal_dom"/>
</dbReference>
<dbReference type="SUPFAM" id="SSF58104">
    <property type="entry name" value="Methyl-accepting chemotaxis protein (MCP) signaling domain"/>
    <property type="match status" value="1"/>
</dbReference>
<dbReference type="Gene3D" id="6.10.340.10">
    <property type="match status" value="1"/>
</dbReference>
<dbReference type="GO" id="GO:0005886">
    <property type="term" value="C:plasma membrane"/>
    <property type="evidence" value="ECO:0007669"/>
    <property type="project" value="UniProtKB-SubCell"/>
</dbReference>
<dbReference type="Pfam" id="PF00672">
    <property type="entry name" value="HAMP"/>
    <property type="match status" value="1"/>
</dbReference>
<dbReference type="CDD" id="cd11386">
    <property type="entry name" value="MCP_signal"/>
    <property type="match status" value="1"/>
</dbReference>
<evidence type="ECO:0000256" key="6">
    <source>
        <dbReference type="ARBA" id="ARBA00023224"/>
    </source>
</evidence>
<dbReference type="OrthoDB" id="9781845at2"/>
<reference evidence="14 15" key="1">
    <citation type="submission" date="2016-10" db="EMBL/GenBank/DDBJ databases">
        <authorList>
            <person name="de Groot N.N."/>
        </authorList>
    </citation>
    <scope>NUCLEOTIDE SEQUENCE [LARGE SCALE GENOMIC DNA]</scope>
    <source>
        <strain evidence="14 15">CGMCC 1.6291</strain>
    </source>
</reference>
<comment type="subcellular location">
    <subcellularLocation>
        <location evidence="1">Cell inner membrane</location>
        <topology evidence="1">Multi-pass membrane protein</topology>
    </subcellularLocation>
</comment>
<dbReference type="InterPro" id="IPR003660">
    <property type="entry name" value="HAMP_dom"/>
</dbReference>
<gene>
    <name evidence="14" type="ORF">SAMN04488052_10461</name>
</gene>
<feature type="coiled-coil region" evidence="9">
    <location>
        <begin position="675"/>
        <end position="709"/>
    </location>
</feature>
<dbReference type="Gene3D" id="1.10.287.950">
    <property type="entry name" value="Methyl-accepting chemotaxis protein"/>
    <property type="match status" value="1"/>
</dbReference>
<proteinExistence type="inferred from homology"/>
<evidence type="ECO:0000256" key="4">
    <source>
        <dbReference type="ARBA" id="ARBA00022989"/>
    </source>
</evidence>
<evidence type="ECO:0000256" key="2">
    <source>
        <dbReference type="ARBA" id="ARBA00022519"/>
    </source>
</evidence>
<evidence type="ECO:0000256" key="10">
    <source>
        <dbReference type="SAM" id="Phobius"/>
    </source>
</evidence>
<sequence length="712" mass="76980">MRLQLSIRAMLLGLFGTAIVAALLLAAVALFSNARLVNTQNYILGEVLPNQTARTDIGNVMAGFGERHAELIGAERLDGLDRATPLAELESDYDDASSDLERLAADDSHAEELASALNEGYATLVSADRNLEETRSHYLQLLEEIEVQVDTMDEYIAEVLIQAERMAGEATLRRVRQERELREELDAVGGDVRALPPMLVDGLLERRLDIVRLSGDIQVAVANLAGLGRNLRLINDPFMLTSTRMNEANQQLNLALQSAAQIRDSEWSDPGQREMASELYDIVSDLGDIMVDGENSVYALRQQQLELEETQAEALAAVRSATSDMRGSMRELEAYVTAEADSAAETAQALATAGRNAVLVVAFAVVVLLAVFGLRTIQRVLRPIAQMRRQMETMGGEASQTGDLSMRIHTGRNDELGQTANAFNQMMATFQDMIRNIVETANGVQQQSASLEQLAASSKDATGRQQGETEEVAAAINEMATTVQEVARNTQHAAELANNGREAATHGQAVVEQNATSISRLSDAVERAVRVIGDLKGQTDNITQVLSVIQEVSEQTNLLALNAAIEAARAGDHGRGFAVVADEVRTLASRTQSSAREIEEMIEKLQAGADEGVAVMQESHQQAETSVTQAGEAGAALETLNSTVSEISDMNTQIASAAEEQSAVADTINESVNRLSEIARESAESNEQVARANEELVRLAGELRELAGRFRT</sequence>
<evidence type="ECO:0000313" key="14">
    <source>
        <dbReference type="EMBL" id="SEO88683.1"/>
    </source>
</evidence>
<keyword evidence="5 10" id="KW-0472">Membrane</keyword>
<feature type="domain" description="Methyl-accepting transducer" evidence="11">
    <location>
        <begin position="440"/>
        <end position="676"/>
    </location>
</feature>
<evidence type="ECO:0000259" key="11">
    <source>
        <dbReference type="PROSITE" id="PS50111"/>
    </source>
</evidence>
<dbReference type="FunFam" id="1.10.287.950:FF:000001">
    <property type="entry name" value="Methyl-accepting chemotaxis sensory transducer"/>
    <property type="match status" value="1"/>
</dbReference>
<protein>
    <submittedName>
        <fullName evidence="14">Methyl-accepting chemotaxis protein</fullName>
    </submittedName>
</protein>
<dbReference type="EMBL" id="FOEG01000004">
    <property type="protein sequence ID" value="SEO88683.1"/>
    <property type="molecule type" value="Genomic_DNA"/>
</dbReference>
<evidence type="ECO:0000256" key="3">
    <source>
        <dbReference type="ARBA" id="ARBA00022692"/>
    </source>
</evidence>
<keyword evidence="6 8" id="KW-0807">Transducer</keyword>
<name>A0A1H8TDW4_9GAMM</name>
<keyword evidence="9" id="KW-0175">Coiled coil</keyword>
<comment type="similarity">
    <text evidence="7">Belongs to the methyl-accepting chemotaxis (MCP) protein family.</text>
</comment>
<feature type="transmembrane region" description="Helical" evidence="10">
    <location>
        <begin position="357"/>
        <end position="377"/>
    </location>
</feature>
<dbReference type="PROSITE" id="PS50192">
    <property type="entry name" value="T_SNARE"/>
    <property type="match status" value="1"/>
</dbReference>
<evidence type="ECO:0000313" key="15">
    <source>
        <dbReference type="Proteomes" id="UP000199657"/>
    </source>
</evidence>
<dbReference type="AlphaFoldDB" id="A0A1H8TDW4"/>
<evidence type="ECO:0000259" key="12">
    <source>
        <dbReference type="PROSITE" id="PS50192"/>
    </source>
</evidence>
<dbReference type="PROSITE" id="PS50111">
    <property type="entry name" value="CHEMOTAXIS_TRANSDUC_2"/>
    <property type="match status" value="1"/>
</dbReference>
<dbReference type="SMART" id="SM00283">
    <property type="entry name" value="MA"/>
    <property type="match status" value="1"/>
</dbReference>
<dbReference type="InterPro" id="IPR000727">
    <property type="entry name" value="T_SNARE_dom"/>
</dbReference>
<keyword evidence="2" id="KW-0997">Cell inner membrane</keyword>
<evidence type="ECO:0000256" key="8">
    <source>
        <dbReference type="PROSITE-ProRule" id="PRU00284"/>
    </source>
</evidence>
<dbReference type="Pfam" id="PF00015">
    <property type="entry name" value="MCPsignal"/>
    <property type="match status" value="1"/>
</dbReference>
<keyword evidence="15" id="KW-1185">Reference proteome</keyword>
<evidence type="ECO:0000256" key="7">
    <source>
        <dbReference type="ARBA" id="ARBA00029447"/>
    </source>
</evidence>
<keyword evidence="4 10" id="KW-1133">Transmembrane helix</keyword>
<keyword evidence="2" id="KW-1003">Cell membrane</keyword>
<accession>A0A1H8TDW4</accession>
<dbReference type="RefSeq" id="WP_091643151.1">
    <property type="nucleotide sequence ID" value="NZ_FOEG01000004.1"/>
</dbReference>
<organism evidence="14 15">
    <name type="scientific">Aquisalimonas asiatica</name>
    <dbReference type="NCBI Taxonomy" id="406100"/>
    <lineage>
        <taxon>Bacteria</taxon>
        <taxon>Pseudomonadati</taxon>
        <taxon>Pseudomonadota</taxon>
        <taxon>Gammaproteobacteria</taxon>
        <taxon>Chromatiales</taxon>
        <taxon>Ectothiorhodospiraceae</taxon>
        <taxon>Aquisalimonas</taxon>
    </lineage>
</organism>
<keyword evidence="3 10" id="KW-0812">Transmembrane</keyword>
<evidence type="ECO:0000256" key="1">
    <source>
        <dbReference type="ARBA" id="ARBA00004429"/>
    </source>
</evidence>
<dbReference type="SMART" id="SM00304">
    <property type="entry name" value="HAMP"/>
    <property type="match status" value="2"/>
</dbReference>
<evidence type="ECO:0000256" key="9">
    <source>
        <dbReference type="SAM" id="Coils"/>
    </source>
</evidence>
<dbReference type="Proteomes" id="UP000199657">
    <property type="component" value="Unassembled WGS sequence"/>
</dbReference>
<feature type="domain" description="HAMP" evidence="13">
    <location>
        <begin position="378"/>
        <end position="435"/>
    </location>
</feature>